<name>X7FD70_9RHOB</name>
<dbReference type="SUPFAM" id="SSF52833">
    <property type="entry name" value="Thioredoxin-like"/>
    <property type="match status" value="1"/>
</dbReference>
<dbReference type="CDD" id="cd03046">
    <property type="entry name" value="GST_N_GTT1_like"/>
    <property type="match status" value="1"/>
</dbReference>
<dbReference type="RefSeq" id="WP_043767828.1">
    <property type="nucleotide sequence ID" value="NZ_JAME01000006.1"/>
</dbReference>
<dbReference type="InterPro" id="IPR004045">
    <property type="entry name" value="Glutathione_S-Trfase_N"/>
</dbReference>
<dbReference type="SUPFAM" id="SSF47616">
    <property type="entry name" value="GST C-terminal domain-like"/>
    <property type="match status" value="1"/>
</dbReference>
<feature type="domain" description="GST C-terminal" evidence="2">
    <location>
        <begin position="80"/>
        <end position="196"/>
    </location>
</feature>
<reference evidence="3 4" key="1">
    <citation type="submission" date="2014-01" db="EMBL/GenBank/DDBJ databases">
        <title>Roseivivax isoporae LMG 25204 Genome Sequencing.</title>
        <authorList>
            <person name="Lai Q."/>
            <person name="Li G."/>
            <person name="Shao Z."/>
        </authorList>
    </citation>
    <scope>NUCLEOTIDE SEQUENCE [LARGE SCALE GENOMIC DNA]</scope>
    <source>
        <strain evidence="3 4">LMG 25204</strain>
    </source>
</reference>
<proteinExistence type="predicted"/>
<keyword evidence="4" id="KW-1185">Reference proteome</keyword>
<evidence type="ECO:0000313" key="4">
    <source>
        <dbReference type="Proteomes" id="UP000023430"/>
    </source>
</evidence>
<dbReference type="PANTHER" id="PTHR44051:SF8">
    <property type="entry name" value="GLUTATHIONE S-TRANSFERASE GSTA"/>
    <property type="match status" value="1"/>
</dbReference>
<dbReference type="PROSITE" id="PS50405">
    <property type="entry name" value="GST_CTER"/>
    <property type="match status" value="1"/>
</dbReference>
<dbReference type="PROSITE" id="PS50404">
    <property type="entry name" value="GST_NTER"/>
    <property type="match status" value="1"/>
</dbReference>
<dbReference type="InterPro" id="IPR040079">
    <property type="entry name" value="Glutathione_S-Trfase"/>
</dbReference>
<feature type="domain" description="GST N-terminal" evidence="1">
    <location>
        <begin position="1"/>
        <end position="76"/>
    </location>
</feature>
<evidence type="ECO:0000259" key="1">
    <source>
        <dbReference type="PROSITE" id="PS50404"/>
    </source>
</evidence>
<dbReference type="STRING" id="1449351.RISW2_20335"/>
<organism evidence="3 4">
    <name type="scientific">Roseivivax isoporae LMG 25204</name>
    <dbReference type="NCBI Taxonomy" id="1449351"/>
    <lineage>
        <taxon>Bacteria</taxon>
        <taxon>Pseudomonadati</taxon>
        <taxon>Pseudomonadota</taxon>
        <taxon>Alphaproteobacteria</taxon>
        <taxon>Rhodobacterales</taxon>
        <taxon>Roseobacteraceae</taxon>
        <taxon>Roseivivax</taxon>
    </lineage>
</organism>
<dbReference type="GO" id="GO:0016740">
    <property type="term" value="F:transferase activity"/>
    <property type="evidence" value="ECO:0007669"/>
    <property type="project" value="UniProtKB-KW"/>
</dbReference>
<dbReference type="OrthoDB" id="9810080at2"/>
<dbReference type="InterPro" id="IPR036249">
    <property type="entry name" value="Thioredoxin-like_sf"/>
</dbReference>
<dbReference type="Gene3D" id="3.40.30.10">
    <property type="entry name" value="Glutaredoxin"/>
    <property type="match status" value="1"/>
</dbReference>
<dbReference type="InterPro" id="IPR010987">
    <property type="entry name" value="Glutathione-S-Trfase_C-like"/>
</dbReference>
<comment type="caution">
    <text evidence="3">The sequence shown here is derived from an EMBL/GenBank/DDBJ whole genome shotgun (WGS) entry which is preliminary data.</text>
</comment>
<protein>
    <submittedName>
        <fullName evidence="3">Glutathione S-transferase</fullName>
    </submittedName>
</protein>
<dbReference type="InterPro" id="IPR036282">
    <property type="entry name" value="Glutathione-S-Trfase_C_sf"/>
</dbReference>
<gene>
    <name evidence="3" type="ORF">RISW2_20335</name>
</gene>
<keyword evidence="3" id="KW-0808">Transferase</keyword>
<dbReference type="Gene3D" id="1.20.1050.10">
    <property type="match status" value="1"/>
</dbReference>
<dbReference type="SFLD" id="SFLDG00358">
    <property type="entry name" value="Main_(cytGST)"/>
    <property type="match status" value="1"/>
</dbReference>
<dbReference type="PANTHER" id="PTHR44051">
    <property type="entry name" value="GLUTATHIONE S-TRANSFERASE-RELATED"/>
    <property type="match status" value="1"/>
</dbReference>
<dbReference type="PATRIC" id="fig|1449351.3.peg.1196"/>
<dbReference type="Pfam" id="PF02798">
    <property type="entry name" value="GST_N"/>
    <property type="match status" value="1"/>
</dbReference>
<dbReference type="SFLD" id="SFLDS00019">
    <property type="entry name" value="Glutathione_Transferase_(cytos"/>
    <property type="match status" value="1"/>
</dbReference>
<evidence type="ECO:0000313" key="3">
    <source>
        <dbReference type="EMBL" id="ETX29994.1"/>
    </source>
</evidence>
<evidence type="ECO:0000259" key="2">
    <source>
        <dbReference type="PROSITE" id="PS50405"/>
    </source>
</evidence>
<accession>X7FD70</accession>
<dbReference type="eggNOG" id="COG0625">
    <property type="taxonomic scope" value="Bacteria"/>
</dbReference>
<dbReference type="Proteomes" id="UP000023430">
    <property type="component" value="Unassembled WGS sequence"/>
</dbReference>
<sequence>MSYTLIGTRQSRAFRALWLLEEIGADYAHVPAAPRSDEVTRVSALGKIPVLVDGETVVPDSSAILTYLADRHAALTFPAGTPERARQDAWTFRILDELDALLWTAARHSFVLPEAARVPAVKDSLKGEFAANLERLTAEIPGPFLMGETMTVPDIVLVHCGGWAVSAKFPEPPAAFKDYARGLRARPAYARASEKS</sequence>
<dbReference type="EMBL" id="JAME01000006">
    <property type="protein sequence ID" value="ETX29994.1"/>
    <property type="molecule type" value="Genomic_DNA"/>
</dbReference>
<dbReference type="AlphaFoldDB" id="X7FD70"/>